<protein>
    <submittedName>
        <fullName evidence="3">Uncharacterized protein</fullName>
    </submittedName>
</protein>
<evidence type="ECO:0000313" key="3">
    <source>
        <dbReference type="EMBL" id="NME89601.1"/>
    </source>
</evidence>
<feature type="transmembrane region" description="Helical" evidence="2">
    <location>
        <begin position="124"/>
        <end position="144"/>
    </location>
</feature>
<comment type="caution">
    <text evidence="3">The sequence shown here is derived from an EMBL/GenBank/DDBJ whole genome shotgun (WGS) entry which is preliminary data.</text>
</comment>
<keyword evidence="2" id="KW-0472">Membrane</keyword>
<proteinExistence type="predicted"/>
<evidence type="ECO:0000256" key="1">
    <source>
        <dbReference type="SAM" id="MobiDB-lite"/>
    </source>
</evidence>
<dbReference type="RefSeq" id="WP_168969878.1">
    <property type="nucleotide sequence ID" value="NZ_JABAFZ010000006.1"/>
</dbReference>
<dbReference type="AlphaFoldDB" id="A0AB36CM40"/>
<sequence>MSRGTAKAHLRSLNCDDYGREEGNHSANENRTEADKAFVSIYPDINPAEPLGSSIAERIGFACATAVLAFGGAMGDLIIAGSGLALVLFSVIGASMKTPRRVRNEARSRFPQQKWAEYSVNHTAWMLGCWIVIITVVALALFLVPDDQKVIGAAAAAVIAAALIWVCPGFAPQKLKQKRNKKEESEQEAAEAPALTPHKQLDDDTQIFESVVPEKR</sequence>
<keyword evidence="2" id="KW-0812">Transmembrane</keyword>
<name>A0AB36CM40_9CORY</name>
<feature type="transmembrane region" description="Helical" evidence="2">
    <location>
        <begin position="59"/>
        <end position="92"/>
    </location>
</feature>
<reference evidence="3 4" key="1">
    <citation type="submission" date="2020-04" db="EMBL/GenBank/DDBJ databases">
        <authorList>
            <person name="Hitch T.C.A."/>
            <person name="Wylensek D."/>
            <person name="Clavel T."/>
        </authorList>
    </citation>
    <scope>NUCLEOTIDE SEQUENCE [LARGE SCALE GENOMIC DNA]</scope>
    <source>
        <strain evidence="3 4">BL-383-APC-3D</strain>
    </source>
</reference>
<dbReference type="Proteomes" id="UP000544551">
    <property type="component" value="Unassembled WGS sequence"/>
</dbReference>
<evidence type="ECO:0000313" key="4">
    <source>
        <dbReference type="Proteomes" id="UP000544551"/>
    </source>
</evidence>
<gene>
    <name evidence="3" type="ORF">HF853_07965</name>
</gene>
<feature type="transmembrane region" description="Helical" evidence="2">
    <location>
        <begin position="150"/>
        <end position="171"/>
    </location>
</feature>
<evidence type="ECO:0000256" key="2">
    <source>
        <dbReference type="SAM" id="Phobius"/>
    </source>
</evidence>
<keyword evidence="2" id="KW-1133">Transmembrane helix</keyword>
<organism evidence="3 4">
    <name type="scientific">Corynebacterium stationis</name>
    <dbReference type="NCBI Taxonomy" id="1705"/>
    <lineage>
        <taxon>Bacteria</taxon>
        <taxon>Bacillati</taxon>
        <taxon>Actinomycetota</taxon>
        <taxon>Actinomycetes</taxon>
        <taxon>Mycobacteriales</taxon>
        <taxon>Corynebacteriaceae</taxon>
        <taxon>Corynebacterium</taxon>
    </lineage>
</organism>
<accession>A0AB36CM40</accession>
<feature type="region of interest" description="Disordered" evidence="1">
    <location>
        <begin position="176"/>
        <end position="204"/>
    </location>
</feature>
<dbReference type="EMBL" id="JABAFZ010000006">
    <property type="protein sequence ID" value="NME89601.1"/>
    <property type="molecule type" value="Genomic_DNA"/>
</dbReference>